<evidence type="ECO:0000256" key="2">
    <source>
        <dbReference type="PIRSR" id="PIRSR600246-2"/>
    </source>
</evidence>
<dbReference type="InterPro" id="IPR029055">
    <property type="entry name" value="Ntn_hydrolases_N"/>
</dbReference>
<dbReference type="AlphaFoldDB" id="A0A832I3L2"/>
<dbReference type="SUPFAM" id="SSF56235">
    <property type="entry name" value="N-terminal nucleophile aminohydrolases (Ntn hydrolases)"/>
    <property type="match status" value="1"/>
</dbReference>
<feature type="site" description="Cleavage; by autolysis" evidence="3">
    <location>
        <begin position="207"/>
        <end position="208"/>
    </location>
</feature>
<feature type="binding site" evidence="2">
    <location>
        <begin position="236"/>
        <end position="239"/>
    </location>
    <ligand>
        <name>substrate</name>
    </ligand>
</feature>
<name>A0A832I3L2_UNCEI</name>
<dbReference type="InterPro" id="IPR000246">
    <property type="entry name" value="Peptidase_T2"/>
</dbReference>
<reference evidence="4" key="1">
    <citation type="journal article" date="2020" name="mSystems">
        <title>Genome- and Community-Level Interaction Insights into Carbon Utilization and Element Cycling Functions of Hydrothermarchaeota in Hydrothermal Sediment.</title>
        <authorList>
            <person name="Zhou Z."/>
            <person name="Liu Y."/>
            <person name="Xu W."/>
            <person name="Pan J."/>
            <person name="Luo Z.H."/>
            <person name="Li M."/>
        </authorList>
    </citation>
    <scope>NUCLEOTIDE SEQUENCE [LARGE SCALE GENOMIC DNA]</scope>
    <source>
        <strain evidence="4">SpSt-381</strain>
    </source>
</reference>
<dbReference type="PANTHER" id="PTHR10188">
    <property type="entry name" value="L-ASPARAGINASE"/>
    <property type="match status" value="1"/>
</dbReference>
<dbReference type="Gene3D" id="3.60.20.30">
    <property type="entry name" value="(Glycosyl)asparaginase"/>
    <property type="match status" value="1"/>
</dbReference>
<protein>
    <submittedName>
        <fullName evidence="4">L-asparaginase</fullName>
    </submittedName>
</protein>
<dbReference type="EMBL" id="DSQF01000022">
    <property type="protein sequence ID" value="HGZ43858.1"/>
    <property type="molecule type" value="Genomic_DNA"/>
</dbReference>
<evidence type="ECO:0000313" key="4">
    <source>
        <dbReference type="EMBL" id="HGZ43858.1"/>
    </source>
</evidence>
<dbReference type="Pfam" id="PF01112">
    <property type="entry name" value="Asparaginase_2"/>
    <property type="match status" value="1"/>
</dbReference>
<accession>A0A832I3L2</accession>
<evidence type="ECO:0000256" key="1">
    <source>
        <dbReference type="PIRSR" id="PIRSR600246-1"/>
    </source>
</evidence>
<proteinExistence type="predicted"/>
<gene>
    <name evidence="4" type="ORF">ENR23_10625</name>
</gene>
<sequence length="326" mass="33814">MLAAAALAAPRVTAAPPPTLAGGRAGGPLVVTHGGVGSGPELADGPRAAADTARRVLRAGGSALDAALAATVWLEDDPRFNAGTGANIRLDGRTIQMDAALMTGEGRFAAVAAIERVRNPVLVARAVMDSTPHLLLAGEGATRFAHRLGFADVVPVSPEAEAKYRARMRRQAEVLGRTDTAVFDWRRFWNFPGPMPADVLEWTKHGDTVGAVARDAAGRFAATLSTGGTSVTLYGRVGDVPVYGCGLYAGPAGAVALTGEGEEIVRRALARAVYDAMARGVPARRAVEDAVRAFPEHADVGIVAVDRHGWGVAANRRMAWGMAGAD</sequence>
<comment type="caution">
    <text evidence="4">The sequence shown here is derived from an EMBL/GenBank/DDBJ whole genome shotgun (WGS) entry which is preliminary data.</text>
</comment>
<feature type="active site" description="Nucleophile" evidence="1">
    <location>
        <position position="208"/>
    </location>
</feature>
<feature type="binding site" evidence="2">
    <location>
        <begin position="258"/>
        <end position="261"/>
    </location>
    <ligand>
        <name>substrate</name>
    </ligand>
</feature>
<dbReference type="CDD" id="cd04703">
    <property type="entry name" value="Asparaginase_2_like_1"/>
    <property type="match status" value="1"/>
</dbReference>
<dbReference type="PANTHER" id="PTHR10188:SF6">
    <property type="entry name" value="N(4)-(BETA-N-ACETYLGLUCOSAMINYL)-L-ASPARAGINASE"/>
    <property type="match status" value="1"/>
</dbReference>
<organism evidence="4">
    <name type="scientific">Eiseniibacteriota bacterium</name>
    <dbReference type="NCBI Taxonomy" id="2212470"/>
    <lineage>
        <taxon>Bacteria</taxon>
        <taxon>Candidatus Eiseniibacteriota</taxon>
    </lineage>
</organism>
<dbReference type="GO" id="GO:0016811">
    <property type="term" value="F:hydrolase activity, acting on carbon-nitrogen (but not peptide) bonds, in linear amides"/>
    <property type="evidence" value="ECO:0007669"/>
    <property type="project" value="UniProtKB-ARBA"/>
</dbReference>
<evidence type="ECO:0000256" key="3">
    <source>
        <dbReference type="PIRSR" id="PIRSR600246-3"/>
    </source>
</evidence>